<dbReference type="Gene3D" id="3.30.565.10">
    <property type="entry name" value="Histidine kinase-like ATPase, C-terminal domain"/>
    <property type="match status" value="1"/>
</dbReference>
<feature type="domain" description="PAS" evidence="5">
    <location>
        <begin position="490"/>
        <end position="534"/>
    </location>
</feature>
<dbReference type="Gene3D" id="3.30.450.20">
    <property type="entry name" value="PAS domain"/>
    <property type="match status" value="3"/>
</dbReference>
<dbReference type="InterPro" id="IPR036097">
    <property type="entry name" value="HisK_dim/P_sf"/>
</dbReference>
<dbReference type="SUPFAM" id="SSF47384">
    <property type="entry name" value="Homodimeric domain of signal transducing histidine kinase"/>
    <property type="match status" value="1"/>
</dbReference>
<dbReference type="Pfam" id="PF02518">
    <property type="entry name" value="HATPase_c"/>
    <property type="match status" value="1"/>
</dbReference>
<evidence type="ECO:0000259" key="5">
    <source>
        <dbReference type="PROSITE" id="PS50112"/>
    </source>
</evidence>
<feature type="domain" description="Histidine kinase" evidence="4">
    <location>
        <begin position="868"/>
        <end position="1079"/>
    </location>
</feature>
<dbReference type="PRINTS" id="PR00344">
    <property type="entry name" value="BCTRLSENSOR"/>
</dbReference>
<dbReference type="InterPro" id="IPR003018">
    <property type="entry name" value="GAF"/>
</dbReference>
<dbReference type="SMART" id="SM00387">
    <property type="entry name" value="HATPase_c"/>
    <property type="match status" value="1"/>
</dbReference>
<evidence type="ECO:0000256" key="3">
    <source>
        <dbReference type="ARBA" id="ARBA00022553"/>
    </source>
</evidence>
<dbReference type="InterPro" id="IPR003594">
    <property type="entry name" value="HATPase_dom"/>
</dbReference>
<evidence type="ECO:0000256" key="2">
    <source>
        <dbReference type="ARBA" id="ARBA00012438"/>
    </source>
</evidence>
<dbReference type="Gene3D" id="1.10.287.130">
    <property type="match status" value="1"/>
</dbReference>
<dbReference type="SMART" id="SM00091">
    <property type="entry name" value="PAS"/>
    <property type="match status" value="3"/>
</dbReference>
<organism evidence="7 8">
    <name type="scientific">Candidatus Korobacter versatilis</name>
    <dbReference type="NCBI Taxonomy" id="658062"/>
    <lineage>
        <taxon>Bacteria</taxon>
        <taxon>Pseudomonadati</taxon>
        <taxon>Acidobacteriota</taxon>
        <taxon>Terriglobia</taxon>
        <taxon>Terriglobales</taxon>
        <taxon>Candidatus Korobacteraceae</taxon>
        <taxon>Candidatus Korobacter</taxon>
    </lineage>
</organism>
<dbReference type="EC" id="2.7.13.3" evidence="2"/>
<dbReference type="CDD" id="cd00130">
    <property type="entry name" value="PAS"/>
    <property type="match status" value="3"/>
</dbReference>
<dbReference type="SUPFAM" id="SSF55781">
    <property type="entry name" value="GAF domain-like"/>
    <property type="match status" value="3"/>
</dbReference>
<name>A0A932EPC3_9BACT</name>
<dbReference type="SMART" id="SM00086">
    <property type="entry name" value="PAC"/>
    <property type="match status" value="2"/>
</dbReference>
<dbReference type="PROSITE" id="PS50112">
    <property type="entry name" value="PAS"/>
    <property type="match status" value="3"/>
</dbReference>
<dbReference type="InterPro" id="IPR000700">
    <property type="entry name" value="PAS-assoc_C"/>
</dbReference>
<evidence type="ECO:0000256" key="1">
    <source>
        <dbReference type="ARBA" id="ARBA00000085"/>
    </source>
</evidence>
<proteinExistence type="predicted"/>
<keyword evidence="3" id="KW-0597">Phosphoprotein</keyword>
<dbReference type="EMBL" id="JACPNR010000009">
    <property type="protein sequence ID" value="MBI2678690.1"/>
    <property type="molecule type" value="Genomic_DNA"/>
</dbReference>
<dbReference type="InterPro" id="IPR036890">
    <property type="entry name" value="HATPase_C_sf"/>
</dbReference>
<gene>
    <name evidence="7" type="ORF">HYX28_07890</name>
</gene>
<dbReference type="Pfam" id="PF08448">
    <property type="entry name" value="PAS_4"/>
    <property type="match status" value="1"/>
</dbReference>
<sequence length="1088" mass="118783">MFQQTLLQFSAAVADGADFSALIRLFCRSAKDLFEVSGVYYWDLKENERLDAVDAEGRMVAEFLQASLQLDESAVANEAVTSRRTVYVNELDADRYPMAGRFGARAMLAAPLVVAGEVIGVGVLLHDSDPNFFTDDLAAKATILAAQLGTMAEIARLRESSLEERERAVHLVELTHALQSGLDAGKIMATLVHRVCALFGAASVILYSCEKDGLQTKAVAAGAVPEPLAIAHAETLAHAAAAKLIATTASELPAAIRFDAALHGGVVAFGDAVAVRIRTARREGVLLVCFPPDGKVSGRDFRLLGSLANIAGLILANAELYSTTEQHRNRAENLVKLGLELSSSLNLPEFVKKFTLRAAEMLDAHAAALVLAQGPSLETVLLHDEREVTDRALPRRLSQALVELGHAQRAPVSAGSAAELLGAGLAASLGWNDACIVRLAAASEEFLGYLCLAELRRPLSPADYELLRAISGHISVALENSRLFTRIAQSNKQWAEIFDAISDFIVVHDESNRVLRVNRSLAEFIGVRPPELIGVGMRALVSITAEANALPCPFCRSGMETADEYIHPVLERTYLVSTSRMRGALNEGTQTIHVLKDITDRREVERRYRELFDNTQEGIFFSSPEGRFIEVNDALVRMLGYSSRQELLEIDVPTRLYLQPEDRQRFRQLIEERGMVRNYQEVLRRKDGTLVHTLQNSFAVRDAGGKVTQYRGMILDITELKTFQSQLLHERDFNSKILNNTQSMILVSDTAGLISYANRRCFEAGGFKESELLGNRLLDLVEPSRRNNLTDALESVMSGQQVDNLELPIRRGSEKVGHFSMNLSPMRDEQGNVSSIVVVMTDITDAALLNAKLMHAEKMAAVGQLVSGVAHEVNNPLTAILGFADLLVQQEDIPESAKKDLAVIVQESQRTRQIVQNLLSFARQMPAERKAIDINAILRRTLQLRAYDLSSHGIDVVERCQPDLPAIVGDAHQLQQVFLNIINNAYDAVRETGRRGAIEISTSASNGMADIAFSDNGSGIAQPDRIFDPFFTTKEVGKGTGLGLSICYGIVHEHGGEITCQNNGERPGATFIVRLPLSAGKAAAGGQA</sequence>
<dbReference type="InterPro" id="IPR004358">
    <property type="entry name" value="Sig_transdc_His_kin-like_C"/>
</dbReference>
<comment type="catalytic activity">
    <reaction evidence="1">
        <text>ATP + protein L-histidine = ADP + protein N-phospho-L-histidine.</text>
        <dbReference type="EC" id="2.7.13.3"/>
    </reaction>
</comment>
<dbReference type="SMART" id="SM00388">
    <property type="entry name" value="HisKA"/>
    <property type="match status" value="1"/>
</dbReference>
<dbReference type="SUPFAM" id="SSF55874">
    <property type="entry name" value="ATPase domain of HSP90 chaperone/DNA topoisomerase II/histidine kinase"/>
    <property type="match status" value="1"/>
</dbReference>
<dbReference type="InterPro" id="IPR005467">
    <property type="entry name" value="His_kinase_dom"/>
</dbReference>
<dbReference type="Gene3D" id="3.30.450.40">
    <property type="match status" value="3"/>
</dbReference>
<dbReference type="InterPro" id="IPR001610">
    <property type="entry name" value="PAC"/>
</dbReference>
<accession>A0A932EPC3</accession>
<dbReference type="PANTHER" id="PTHR43065:SF42">
    <property type="entry name" value="TWO-COMPONENT SENSOR PPRA"/>
    <property type="match status" value="1"/>
</dbReference>
<dbReference type="Pfam" id="PF00512">
    <property type="entry name" value="HisKA"/>
    <property type="match status" value="1"/>
</dbReference>
<dbReference type="GO" id="GO:0000155">
    <property type="term" value="F:phosphorelay sensor kinase activity"/>
    <property type="evidence" value="ECO:0007669"/>
    <property type="project" value="InterPro"/>
</dbReference>
<evidence type="ECO:0000313" key="7">
    <source>
        <dbReference type="EMBL" id="MBI2678690.1"/>
    </source>
</evidence>
<evidence type="ECO:0000259" key="4">
    <source>
        <dbReference type="PROSITE" id="PS50109"/>
    </source>
</evidence>
<dbReference type="PROSITE" id="PS50109">
    <property type="entry name" value="HIS_KIN"/>
    <property type="match status" value="1"/>
</dbReference>
<dbReference type="InterPro" id="IPR013656">
    <property type="entry name" value="PAS_4"/>
</dbReference>
<dbReference type="SMART" id="SM00065">
    <property type="entry name" value="GAF"/>
    <property type="match status" value="3"/>
</dbReference>
<dbReference type="PANTHER" id="PTHR43065">
    <property type="entry name" value="SENSOR HISTIDINE KINASE"/>
    <property type="match status" value="1"/>
</dbReference>
<comment type="caution">
    <text evidence="7">The sequence shown here is derived from an EMBL/GenBank/DDBJ whole genome shotgun (WGS) entry which is preliminary data.</text>
</comment>
<feature type="domain" description="PAC" evidence="6">
    <location>
        <begin position="677"/>
        <end position="729"/>
    </location>
</feature>
<feature type="domain" description="PAS" evidence="5">
    <location>
        <begin position="730"/>
        <end position="800"/>
    </location>
</feature>
<feature type="domain" description="PAS" evidence="5">
    <location>
        <begin position="604"/>
        <end position="686"/>
    </location>
</feature>
<dbReference type="InterPro" id="IPR000014">
    <property type="entry name" value="PAS"/>
</dbReference>
<dbReference type="InterPro" id="IPR003661">
    <property type="entry name" value="HisK_dim/P_dom"/>
</dbReference>
<dbReference type="InterPro" id="IPR029016">
    <property type="entry name" value="GAF-like_dom_sf"/>
</dbReference>
<dbReference type="PROSITE" id="PS50113">
    <property type="entry name" value="PAC"/>
    <property type="match status" value="2"/>
</dbReference>
<dbReference type="Proteomes" id="UP000779809">
    <property type="component" value="Unassembled WGS sequence"/>
</dbReference>
<dbReference type="AlphaFoldDB" id="A0A932EPC3"/>
<evidence type="ECO:0000259" key="6">
    <source>
        <dbReference type="PROSITE" id="PS50113"/>
    </source>
</evidence>
<dbReference type="InterPro" id="IPR035965">
    <property type="entry name" value="PAS-like_dom_sf"/>
</dbReference>
<dbReference type="Pfam" id="PF13426">
    <property type="entry name" value="PAS_9"/>
    <property type="match status" value="2"/>
</dbReference>
<protein>
    <recommendedName>
        <fullName evidence="2">histidine kinase</fullName>
        <ecNumber evidence="2">2.7.13.3</ecNumber>
    </recommendedName>
</protein>
<dbReference type="NCBIfam" id="TIGR00229">
    <property type="entry name" value="sensory_box"/>
    <property type="match status" value="3"/>
</dbReference>
<dbReference type="Pfam" id="PF13185">
    <property type="entry name" value="GAF_2"/>
    <property type="match status" value="1"/>
</dbReference>
<reference evidence="7" key="1">
    <citation type="submission" date="2020-07" db="EMBL/GenBank/DDBJ databases">
        <title>Huge and variable diversity of episymbiotic CPR bacteria and DPANN archaea in groundwater ecosystems.</title>
        <authorList>
            <person name="He C.Y."/>
            <person name="Keren R."/>
            <person name="Whittaker M."/>
            <person name="Farag I.F."/>
            <person name="Doudna J."/>
            <person name="Cate J.H.D."/>
            <person name="Banfield J.F."/>
        </authorList>
    </citation>
    <scope>NUCLEOTIDE SEQUENCE</scope>
    <source>
        <strain evidence="7">NC_groundwater_580_Pr5_B-0.1um_64_19</strain>
    </source>
</reference>
<dbReference type="CDD" id="cd00082">
    <property type="entry name" value="HisKA"/>
    <property type="match status" value="1"/>
</dbReference>
<dbReference type="SUPFAM" id="SSF55785">
    <property type="entry name" value="PYP-like sensor domain (PAS domain)"/>
    <property type="match status" value="3"/>
</dbReference>
<evidence type="ECO:0000313" key="8">
    <source>
        <dbReference type="Proteomes" id="UP000779809"/>
    </source>
</evidence>
<feature type="domain" description="PAC" evidence="6">
    <location>
        <begin position="803"/>
        <end position="855"/>
    </location>
</feature>